<evidence type="ECO:0000256" key="5">
    <source>
        <dbReference type="ARBA" id="ARBA00022692"/>
    </source>
</evidence>
<evidence type="ECO:0000313" key="12">
    <source>
        <dbReference type="Proteomes" id="UP001201701"/>
    </source>
</evidence>
<keyword evidence="8 9" id="KW-0472">Membrane</keyword>
<feature type="transmembrane region" description="Helical" evidence="9">
    <location>
        <begin position="76"/>
        <end position="100"/>
    </location>
</feature>
<accession>A0ABS9QD64</accession>
<evidence type="ECO:0000256" key="1">
    <source>
        <dbReference type="ARBA" id="ARBA00004429"/>
    </source>
</evidence>
<dbReference type="EMBL" id="JAKREW010000007">
    <property type="protein sequence ID" value="MCG7505358.1"/>
    <property type="molecule type" value="Genomic_DNA"/>
</dbReference>
<evidence type="ECO:0000256" key="6">
    <source>
        <dbReference type="ARBA" id="ARBA00022970"/>
    </source>
</evidence>
<keyword evidence="6" id="KW-0029">Amino-acid transport</keyword>
<keyword evidence="4" id="KW-1003">Cell membrane</keyword>
<keyword evidence="7 9" id="KW-1133">Transmembrane helix</keyword>
<organism evidence="11 12">
    <name type="scientific">Mesorhizobium retamae</name>
    <dbReference type="NCBI Taxonomy" id="2912854"/>
    <lineage>
        <taxon>Bacteria</taxon>
        <taxon>Pseudomonadati</taxon>
        <taxon>Pseudomonadota</taxon>
        <taxon>Alphaproteobacteria</taxon>
        <taxon>Hyphomicrobiales</taxon>
        <taxon>Phyllobacteriaceae</taxon>
        <taxon>Mesorhizobium</taxon>
    </lineage>
</organism>
<keyword evidence="5 9" id="KW-0812">Transmembrane</keyword>
<evidence type="ECO:0000313" key="11">
    <source>
        <dbReference type="EMBL" id="MCG7505358.1"/>
    </source>
</evidence>
<dbReference type="InterPro" id="IPR035906">
    <property type="entry name" value="MetI-like_sf"/>
</dbReference>
<evidence type="ECO:0000256" key="2">
    <source>
        <dbReference type="ARBA" id="ARBA00010072"/>
    </source>
</evidence>
<dbReference type="PANTHER" id="PTHR30614:SF0">
    <property type="entry name" value="L-CYSTINE TRANSPORT SYSTEM PERMEASE PROTEIN TCYL"/>
    <property type="match status" value="1"/>
</dbReference>
<comment type="similarity">
    <text evidence="2">Belongs to the binding-protein-dependent transport system permease family. HisMQ subfamily.</text>
</comment>
<dbReference type="Gene3D" id="1.10.3720.10">
    <property type="entry name" value="MetI-like"/>
    <property type="match status" value="1"/>
</dbReference>
<evidence type="ECO:0000256" key="8">
    <source>
        <dbReference type="ARBA" id="ARBA00023136"/>
    </source>
</evidence>
<dbReference type="Pfam" id="PF00528">
    <property type="entry name" value="BPD_transp_1"/>
    <property type="match status" value="1"/>
</dbReference>
<keyword evidence="3 9" id="KW-0813">Transport</keyword>
<dbReference type="CDD" id="cd06261">
    <property type="entry name" value="TM_PBP2"/>
    <property type="match status" value="1"/>
</dbReference>
<dbReference type="NCBIfam" id="TIGR01726">
    <property type="entry name" value="HEQRo_perm_3TM"/>
    <property type="match status" value="1"/>
</dbReference>
<dbReference type="SUPFAM" id="SSF161098">
    <property type="entry name" value="MetI-like"/>
    <property type="match status" value="1"/>
</dbReference>
<dbReference type="PANTHER" id="PTHR30614">
    <property type="entry name" value="MEMBRANE COMPONENT OF AMINO ACID ABC TRANSPORTER"/>
    <property type="match status" value="1"/>
</dbReference>
<dbReference type="InterPro" id="IPR010065">
    <property type="entry name" value="AA_ABC_transptr_permease_3TM"/>
</dbReference>
<evidence type="ECO:0000256" key="4">
    <source>
        <dbReference type="ARBA" id="ARBA00022475"/>
    </source>
</evidence>
<dbReference type="RefSeq" id="WP_239364322.1">
    <property type="nucleotide sequence ID" value="NZ_JAKREW010000007.1"/>
</dbReference>
<feature type="transmembrane region" description="Helical" evidence="9">
    <location>
        <begin position="6"/>
        <end position="25"/>
    </location>
</feature>
<dbReference type="Proteomes" id="UP001201701">
    <property type="component" value="Unassembled WGS sequence"/>
</dbReference>
<evidence type="ECO:0000256" key="7">
    <source>
        <dbReference type="ARBA" id="ARBA00022989"/>
    </source>
</evidence>
<evidence type="ECO:0000259" key="10">
    <source>
        <dbReference type="PROSITE" id="PS50928"/>
    </source>
</evidence>
<comment type="subcellular location">
    <subcellularLocation>
        <location evidence="1">Cell inner membrane</location>
        <topology evidence="1">Multi-pass membrane protein</topology>
    </subcellularLocation>
    <subcellularLocation>
        <location evidence="9">Cell membrane</location>
        <topology evidence="9">Multi-pass membrane protein</topology>
    </subcellularLocation>
</comment>
<gene>
    <name evidence="11" type="ORF">L4923_10035</name>
</gene>
<evidence type="ECO:0000256" key="9">
    <source>
        <dbReference type="RuleBase" id="RU363032"/>
    </source>
</evidence>
<protein>
    <submittedName>
        <fullName evidence="11">ABC transporter permease subunit</fullName>
    </submittedName>
</protein>
<dbReference type="PROSITE" id="PS50928">
    <property type="entry name" value="ABC_TM1"/>
    <property type="match status" value="1"/>
</dbReference>
<feature type="domain" description="ABC transmembrane type-1" evidence="10">
    <location>
        <begin position="42"/>
        <end position="227"/>
    </location>
</feature>
<evidence type="ECO:0000256" key="3">
    <source>
        <dbReference type="ARBA" id="ARBA00022448"/>
    </source>
</evidence>
<dbReference type="InterPro" id="IPR043429">
    <property type="entry name" value="ArtM/GltK/GlnP/TcyL/YhdX-like"/>
</dbReference>
<comment type="caution">
    <text evidence="11">The sequence shown here is derived from an EMBL/GenBank/DDBJ whole genome shotgun (WGS) entry which is preliminary data.</text>
</comment>
<dbReference type="InterPro" id="IPR000515">
    <property type="entry name" value="MetI-like"/>
</dbReference>
<sequence length="254" mass="26470">MTRPSFIPAATIAAAILLLAITVDSSRWEALAQARQFFLTAIINTFYFSLAGASIGLIGGSLLASCRLVGGWPGTLAGALVMLVQALPPLLIILGCYFALPELLGLTVTPELAAVIALGSISSTYYCEAVRGAVAGVDPLQWDAAITTGLSRRASILKVILPQALPAAVPAIGTTSIVVYKLSTLLYPLGIQDFFRAAVLVNNHVIDPVLIYSLVTLFYYTTCKALTAAISQLSAAYVAKSAGQPSQTAPLTGV</sequence>
<reference evidence="11 12" key="1">
    <citation type="submission" date="2022-02" db="EMBL/GenBank/DDBJ databases">
        <title>Draft genome sequence of Mezorhizobium retamae strain IRAMC:0171 isolated from Retama raetam nodules.</title>
        <authorList>
            <person name="Bengaied R."/>
            <person name="Sbissi I."/>
            <person name="Huber K."/>
            <person name="Ghodbane F."/>
            <person name="Nouioui I."/>
            <person name="Tarhouni M."/>
            <person name="Gtari M."/>
        </authorList>
    </citation>
    <scope>NUCLEOTIDE SEQUENCE [LARGE SCALE GENOMIC DNA]</scope>
    <source>
        <strain evidence="11 12">IRAMC:0171</strain>
    </source>
</reference>
<name>A0ABS9QD64_9HYPH</name>
<keyword evidence="12" id="KW-1185">Reference proteome</keyword>
<proteinExistence type="inferred from homology"/>
<feature type="transmembrane region" description="Helical" evidence="9">
    <location>
        <begin position="37"/>
        <end position="64"/>
    </location>
</feature>